<comment type="function">
    <text evidence="8">Catalyzes the hydroxylation of 2-polyprenyl-3-methyl-6-methoxy-1,4-benzoquinol (DMQH2) during ubiquinone biosynthesis. Has also a structural role in the COQ enzyme complex, stabilizing other COQ polypeptides.</text>
</comment>
<keyword evidence="8" id="KW-0999">Mitochondrion inner membrane</keyword>
<dbReference type="OrthoDB" id="275371at2759"/>
<comment type="catalytic activity">
    <reaction evidence="8">
        <text>a 5-methoxy-2-methyl-3-(all-trans-polyprenyl)benzene-1,4-diol + AH2 + O2 = a 3-demethylubiquinol + A + H2O</text>
        <dbReference type="Rhea" id="RHEA:50908"/>
        <dbReference type="Rhea" id="RHEA-COMP:10859"/>
        <dbReference type="Rhea" id="RHEA-COMP:10914"/>
        <dbReference type="ChEBI" id="CHEBI:13193"/>
        <dbReference type="ChEBI" id="CHEBI:15377"/>
        <dbReference type="ChEBI" id="CHEBI:15379"/>
        <dbReference type="ChEBI" id="CHEBI:17499"/>
        <dbReference type="ChEBI" id="CHEBI:84167"/>
        <dbReference type="ChEBI" id="CHEBI:84422"/>
        <dbReference type="EC" id="1.14.99.60"/>
    </reaction>
</comment>
<comment type="subcellular location">
    <subcellularLocation>
        <location evidence="8">Mitochondrion inner membrane</location>
        <topology evidence="8">Peripheral membrane protein</topology>
        <orientation evidence="8">Matrix side</orientation>
    </subcellularLocation>
</comment>
<feature type="binding site" evidence="8">
    <location>
        <position position="188"/>
    </location>
    <ligand>
        <name>Fe cation</name>
        <dbReference type="ChEBI" id="CHEBI:24875"/>
        <label>1</label>
    </ligand>
</feature>
<dbReference type="VEuPathDB" id="FungiDB:SJAG_00459"/>
<keyword evidence="9" id="KW-0830">Ubiquinone</keyword>
<comment type="cofactor">
    <cofactor evidence="8">
        <name>Fe cation</name>
        <dbReference type="ChEBI" id="CHEBI:24875"/>
    </cofactor>
    <text evidence="8">Binds 2 iron ions per subunit.</text>
</comment>
<sequence length="228" mass="25557">MFALRRNSIVTIQRIFPIAAAVRYGSSTTATGAYGTHNTPVASNETLSREDNKLLDQVIRVDHAGELGANRIYKGQHFILRVTNPRVAPTIQHMWDQEKYHLSIFNKYCTEHNVRPTVLRPLWDVAGFALGVGSALLGTRAAMACTEAVETVIGDHYNNQIRETAHLEDKHPEFSKLREKLAELRDDELGHLNAAVDDWEAQKAPAHGLFTNAIKLGCKTAIWLCKRF</sequence>
<keyword evidence="4 8" id="KW-0560">Oxidoreductase</keyword>
<dbReference type="OMA" id="NPLWYGG"/>
<proteinExistence type="inferred from homology"/>
<feature type="binding site" evidence="8">
    <location>
        <position position="188"/>
    </location>
    <ligand>
        <name>Fe cation</name>
        <dbReference type="ChEBI" id="CHEBI:24875"/>
        <label>2</label>
    </ligand>
</feature>
<feature type="binding site" evidence="8">
    <location>
        <position position="101"/>
    </location>
    <ligand>
        <name>Fe cation</name>
        <dbReference type="ChEBI" id="CHEBI:24875"/>
        <label>1</label>
    </ligand>
</feature>
<dbReference type="GO" id="GO:0031314">
    <property type="term" value="C:extrinsic component of mitochondrial inner membrane"/>
    <property type="evidence" value="ECO:0007669"/>
    <property type="project" value="UniProtKB-UniRule"/>
</dbReference>
<feature type="binding site" evidence="8">
    <location>
        <position position="98"/>
    </location>
    <ligand>
        <name>Fe cation</name>
        <dbReference type="ChEBI" id="CHEBI:24875"/>
        <label>1</label>
    </ligand>
</feature>
<feature type="binding site" evidence="8">
    <location>
        <position position="191"/>
    </location>
    <ligand>
        <name>Fe cation</name>
        <dbReference type="ChEBI" id="CHEBI:24875"/>
        <label>2</label>
    </ligand>
</feature>
<dbReference type="GO" id="GO:0160224">
    <property type="term" value="F:3-demethoxyubiquinone 3-hydroxylase (NADH) activity"/>
    <property type="evidence" value="ECO:0007669"/>
    <property type="project" value="EnsemblFungi"/>
</dbReference>
<feature type="binding site" evidence="8">
    <location>
        <position position="98"/>
    </location>
    <ligand>
        <name>Fe cation</name>
        <dbReference type="ChEBI" id="CHEBI:24875"/>
        <label>2</label>
    </ligand>
</feature>
<protein>
    <recommendedName>
        <fullName evidence="8">5-demethoxyubiquinone hydroxylase, mitochondrial</fullName>
        <shortName evidence="8">DMQ hydroxylase</shortName>
        <ecNumber evidence="8">1.14.99.60</ecNumber>
    </recommendedName>
    <alternativeName>
        <fullName evidence="8">Ubiquinone biosynthesis monooxygenase COQ7</fullName>
    </alternativeName>
</protein>
<accession>B6JVP4</accession>
<dbReference type="RefSeq" id="XP_002171738.1">
    <property type="nucleotide sequence ID" value="XM_002171702.2"/>
</dbReference>
<dbReference type="STRING" id="402676.B6JVP4"/>
<dbReference type="HOGENOM" id="CLU_071892_0_0_1"/>
<dbReference type="SUPFAM" id="SSF47240">
    <property type="entry name" value="Ferritin-like"/>
    <property type="match status" value="1"/>
</dbReference>
<keyword evidence="8" id="KW-0496">Mitochondrion</keyword>
<dbReference type="EC" id="1.14.99.60" evidence="8"/>
<dbReference type="PANTHER" id="PTHR11237">
    <property type="entry name" value="COENZYME Q10 BIOSYNTHESIS PROTEIN 7"/>
    <property type="match status" value="1"/>
</dbReference>
<evidence type="ECO:0000256" key="8">
    <source>
        <dbReference type="HAMAP-Rule" id="MF_03194"/>
    </source>
</evidence>
<keyword evidence="7 8" id="KW-0472">Membrane</keyword>
<dbReference type="InterPro" id="IPR009078">
    <property type="entry name" value="Ferritin-like_SF"/>
</dbReference>
<dbReference type="GeneID" id="7047957"/>
<dbReference type="Proteomes" id="UP000001744">
    <property type="component" value="Unassembled WGS sequence"/>
</dbReference>
<evidence type="ECO:0000256" key="1">
    <source>
        <dbReference type="ARBA" id="ARBA00004749"/>
    </source>
</evidence>
<comment type="similarity">
    <text evidence="8">Belongs to the COQ7 family.</text>
</comment>
<evidence type="ECO:0000313" key="10">
    <source>
        <dbReference type="JaponicusDB" id="SJAG_00459"/>
    </source>
</evidence>
<evidence type="ECO:0000256" key="2">
    <source>
        <dbReference type="ARBA" id="ARBA00022688"/>
    </source>
</evidence>
<evidence type="ECO:0000313" key="9">
    <source>
        <dbReference type="EMBL" id="EEB05445.1"/>
    </source>
</evidence>
<dbReference type="EMBL" id="KE651166">
    <property type="protein sequence ID" value="EEB05445.1"/>
    <property type="molecule type" value="Genomic_DNA"/>
</dbReference>
<name>B6JVP4_SCHJY</name>
<dbReference type="Pfam" id="PF03232">
    <property type="entry name" value="COQ7"/>
    <property type="match status" value="1"/>
</dbReference>
<dbReference type="GO" id="GO:0008682">
    <property type="term" value="F:3-demethoxyubiquinol 3-hydroxylase activity"/>
    <property type="evidence" value="ECO:0007669"/>
    <property type="project" value="UniProtKB-EC"/>
</dbReference>
<feature type="binding site" evidence="8">
    <location>
        <position position="66"/>
    </location>
    <ligand>
        <name>Fe cation</name>
        <dbReference type="ChEBI" id="CHEBI:24875"/>
        <label>1</label>
    </ligand>
</feature>
<dbReference type="UniPathway" id="UPA00232"/>
<gene>
    <name evidence="10" type="primary">coq7</name>
    <name evidence="8" type="synonym">COQ7</name>
    <name evidence="9" type="ORF">SJAG_00459</name>
</gene>
<dbReference type="GO" id="GO:0005743">
    <property type="term" value="C:mitochondrial inner membrane"/>
    <property type="evidence" value="ECO:0000318"/>
    <property type="project" value="GO_Central"/>
</dbReference>
<evidence type="ECO:0000313" key="11">
    <source>
        <dbReference type="Proteomes" id="UP000001744"/>
    </source>
</evidence>
<comment type="pathway">
    <text evidence="1 8">Cofactor biosynthesis; ubiquinone biosynthesis.</text>
</comment>
<dbReference type="eggNOG" id="KOG4061">
    <property type="taxonomic scope" value="Eukaryota"/>
</dbReference>
<dbReference type="PANTHER" id="PTHR11237:SF4">
    <property type="entry name" value="5-DEMETHOXYUBIQUINONE HYDROXYLASE, MITOCHONDRIAL"/>
    <property type="match status" value="1"/>
</dbReference>
<dbReference type="JaponicusDB" id="SJAG_00459">
    <property type="gene designation" value="coq7"/>
</dbReference>
<dbReference type="HAMAP" id="MF_01658">
    <property type="entry name" value="COQ7"/>
    <property type="match status" value="1"/>
</dbReference>
<keyword evidence="3 8" id="KW-0479">Metal-binding</keyword>
<feature type="binding site" evidence="8">
    <location>
        <position position="150"/>
    </location>
    <ligand>
        <name>Fe cation</name>
        <dbReference type="ChEBI" id="CHEBI:24875"/>
        <label>2</label>
    </ligand>
</feature>
<dbReference type="GO" id="GO:0006744">
    <property type="term" value="P:ubiquinone biosynthetic process"/>
    <property type="evidence" value="ECO:0000318"/>
    <property type="project" value="GO_Central"/>
</dbReference>
<comment type="subunit">
    <text evidence="8">Component of a multi-subunit COQ enzyme complex, composed of at least COQ3, COQ4, COQ5, COQ6, COQ7 and COQ9.</text>
</comment>
<organism evidence="9 11">
    <name type="scientific">Schizosaccharomyces japonicus (strain yFS275 / FY16936)</name>
    <name type="common">Fission yeast</name>
    <dbReference type="NCBI Taxonomy" id="402676"/>
    <lineage>
        <taxon>Eukaryota</taxon>
        <taxon>Fungi</taxon>
        <taxon>Dikarya</taxon>
        <taxon>Ascomycota</taxon>
        <taxon>Taphrinomycotina</taxon>
        <taxon>Schizosaccharomycetes</taxon>
        <taxon>Schizosaccharomycetales</taxon>
        <taxon>Schizosaccharomycetaceae</taxon>
        <taxon>Schizosaccharomyces</taxon>
    </lineage>
</organism>
<keyword evidence="2 8" id="KW-0831">Ubiquinone biosynthesis</keyword>
<evidence type="ECO:0000256" key="7">
    <source>
        <dbReference type="ARBA" id="ARBA00023136"/>
    </source>
</evidence>
<keyword evidence="11" id="KW-1185">Reference proteome</keyword>
<evidence type="ECO:0000256" key="4">
    <source>
        <dbReference type="ARBA" id="ARBA00023002"/>
    </source>
</evidence>
<keyword evidence="6 8" id="KW-0503">Monooxygenase</keyword>
<evidence type="ECO:0000256" key="6">
    <source>
        <dbReference type="ARBA" id="ARBA00023033"/>
    </source>
</evidence>
<keyword evidence="5 8" id="KW-0408">Iron</keyword>
<dbReference type="InterPro" id="IPR011566">
    <property type="entry name" value="Ubq_synth_Coq7"/>
</dbReference>
<evidence type="ECO:0000256" key="3">
    <source>
        <dbReference type="ARBA" id="ARBA00022723"/>
    </source>
</evidence>
<reference evidence="9 11" key="1">
    <citation type="journal article" date="2011" name="Science">
        <title>Comparative functional genomics of the fission yeasts.</title>
        <authorList>
            <person name="Rhind N."/>
            <person name="Chen Z."/>
            <person name="Yassour M."/>
            <person name="Thompson D.A."/>
            <person name="Haas B.J."/>
            <person name="Habib N."/>
            <person name="Wapinski I."/>
            <person name="Roy S."/>
            <person name="Lin M.F."/>
            <person name="Heiman D.I."/>
            <person name="Young S.K."/>
            <person name="Furuya K."/>
            <person name="Guo Y."/>
            <person name="Pidoux A."/>
            <person name="Chen H.M."/>
            <person name="Robbertse B."/>
            <person name="Goldberg J.M."/>
            <person name="Aoki K."/>
            <person name="Bayne E.H."/>
            <person name="Berlin A.M."/>
            <person name="Desjardins C.A."/>
            <person name="Dobbs E."/>
            <person name="Dukaj L."/>
            <person name="Fan L."/>
            <person name="FitzGerald M.G."/>
            <person name="French C."/>
            <person name="Gujja S."/>
            <person name="Hansen K."/>
            <person name="Keifenheim D."/>
            <person name="Levin J.Z."/>
            <person name="Mosher R.A."/>
            <person name="Mueller C.A."/>
            <person name="Pfiffner J."/>
            <person name="Priest M."/>
            <person name="Russ C."/>
            <person name="Smialowska A."/>
            <person name="Swoboda P."/>
            <person name="Sykes S.M."/>
            <person name="Vaughn M."/>
            <person name="Vengrova S."/>
            <person name="Yoder R."/>
            <person name="Zeng Q."/>
            <person name="Allshire R."/>
            <person name="Baulcombe D."/>
            <person name="Birren B.W."/>
            <person name="Brown W."/>
            <person name="Ekwall K."/>
            <person name="Kellis M."/>
            <person name="Leatherwood J."/>
            <person name="Levin H."/>
            <person name="Margalit H."/>
            <person name="Martienssen R."/>
            <person name="Nieduszynski C.A."/>
            <person name="Spatafora J.W."/>
            <person name="Friedman N."/>
            <person name="Dalgaard J.Z."/>
            <person name="Baumann P."/>
            <person name="Niki H."/>
            <person name="Regev A."/>
            <person name="Nusbaum C."/>
        </authorList>
    </citation>
    <scope>NUCLEOTIDE SEQUENCE [LARGE SCALE GENOMIC DNA]</scope>
    <source>
        <strain evidence="11">yFS275 / FY16936</strain>
    </source>
</reference>
<dbReference type="GO" id="GO:0046872">
    <property type="term" value="F:metal ion binding"/>
    <property type="evidence" value="ECO:0007669"/>
    <property type="project" value="UniProtKB-KW"/>
</dbReference>
<dbReference type="CDD" id="cd01042">
    <property type="entry name" value="DMQH"/>
    <property type="match status" value="1"/>
</dbReference>
<dbReference type="AlphaFoldDB" id="B6JVP4"/>
<evidence type="ECO:0000256" key="5">
    <source>
        <dbReference type="ARBA" id="ARBA00023004"/>
    </source>
</evidence>